<evidence type="ECO:0000313" key="3">
    <source>
        <dbReference type="Proteomes" id="UP000181976"/>
    </source>
</evidence>
<dbReference type="Proteomes" id="UP000181976">
    <property type="component" value="Unassembled WGS sequence"/>
</dbReference>
<keyword evidence="1" id="KW-0472">Membrane</keyword>
<dbReference type="AlphaFoldDB" id="A0A1I2CF66"/>
<dbReference type="STRING" id="385682.SAMN05444380_1165"/>
<organism evidence="2 3">
    <name type="scientific">Thermophagus xiamenensis</name>
    <dbReference type="NCBI Taxonomy" id="385682"/>
    <lineage>
        <taxon>Bacteria</taxon>
        <taxon>Pseudomonadati</taxon>
        <taxon>Bacteroidota</taxon>
        <taxon>Bacteroidia</taxon>
        <taxon>Marinilabiliales</taxon>
        <taxon>Marinilabiliaceae</taxon>
        <taxon>Thermophagus</taxon>
    </lineage>
</organism>
<reference evidence="2 3" key="1">
    <citation type="submission" date="2016-10" db="EMBL/GenBank/DDBJ databases">
        <authorList>
            <person name="de Groot N.N."/>
        </authorList>
    </citation>
    <scope>NUCLEOTIDE SEQUENCE [LARGE SCALE GENOMIC DNA]</scope>
    <source>
        <strain evidence="2 3">DSM 19012</strain>
    </source>
</reference>
<gene>
    <name evidence="2" type="ORF">SAMN05444380_1165</name>
</gene>
<keyword evidence="3" id="KW-1185">Reference proteome</keyword>
<dbReference type="InParanoid" id="A0A1I2CF66"/>
<protein>
    <submittedName>
        <fullName evidence="2">Uncharacterized protein</fullName>
    </submittedName>
</protein>
<feature type="transmembrane region" description="Helical" evidence="1">
    <location>
        <begin position="52"/>
        <end position="70"/>
    </location>
</feature>
<keyword evidence="1" id="KW-1133">Transmembrane helix</keyword>
<sequence>MKKKEQDLFVESLMNQLTHPPHYGGSAALDEKIMTAIQNQNSYTFSPYLRQLVGWAAMVMFVINISLFFYKDPANSYIDDQEIEQILENYQLTSASDWQNYFSVDELETTITNEE</sequence>
<dbReference type="OrthoDB" id="9993732at2"/>
<evidence type="ECO:0000256" key="1">
    <source>
        <dbReference type="SAM" id="Phobius"/>
    </source>
</evidence>
<name>A0A1I2CF66_9BACT</name>
<dbReference type="RefSeq" id="WP_010527635.1">
    <property type="nucleotide sequence ID" value="NZ_AFSL01000056.1"/>
</dbReference>
<dbReference type="EMBL" id="FONA01000016">
    <property type="protein sequence ID" value="SFE67009.1"/>
    <property type="molecule type" value="Genomic_DNA"/>
</dbReference>
<evidence type="ECO:0000313" key="2">
    <source>
        <dbReference type="EMBL" id="SFE67009.1"/>
    </source>
</evidence>
<proteinExistence type="predicted"/>
<keyword evidence="1" id="KW-0812">Transmembrane</keyword>
<accession>A0A1I2CF66</accession>